<dbReference type="GO" id="GO:0005737">
    <property type="term" value="C:cytoplasm"/>
    <property type="evidence" value="ECO:0007669"/>
    <property type="project" value="UniProtKB-SubCell"/>
</dbReference>
<dbReference type="SMART" id="SM00341">
    <property type="entry name" value="HRDC"/>
    <property type="match status" value="1"/>
</dbReference>
<proteinExistence type="inferred from homology"/>
<dbReference type="InterPro" id="IPR002121">
    <property type="entry name" value="HRDC_dom"/>
</dbReference>
<dbReference type="EC" id="3.1.13.5" evidence="6"/>
<dbReference type="InterPro" id="IPR010997">
    <property type="entry name" value="HRDC-like_sf"/>
</dbReference>
<evidence type="ECO:0000256" key="1">
    <source>
        <dbReference type="ARBA" id="ARBA00022490"/>
    </source>
</evidence>
<dbReference type="PROSITE" id="PS50967">
    <property type="entry name" value="HRDC"/>
    <property type="match status" value="1"/>
</dbReference>
<accession>A0A831K5W9</accession>
<feature type="domain" description="HRDC" evidence="7">
    <location>
        <begin position="210"/>
        <end position="290"/>
    </location>
</feature>
<dbReference type="SUPFAM" id="SSF47819">
    <property type="entry name" value="HRDC-like"/>
    <property type="match status" value="2"/>
</dbReference>
<comment type="similarity">
    <text evidence="6">Belongs to the RNase D family.</text>
</comment>
<evidence type="ECO:0000256" key="5">
    <source>
        <dbReference type="ARBA" id="ARBA00022839"/>
    </source>
</evidence>
<dbReference type="GO" id="GO:0003676">
    <property type="term" value="F:nucleic acid binding"/>
    <property type="evidence" value="ECO:0007669"/>
    <property type="project" value="InterPro"/>
</dbReference>
<dbReference type="InterPro" id="IPR036397">
    <property type="entry name" value="RNaseH_sf"/>
</dbReference>
<dbReference type="NCBIfam" id="TIGR01388">
    <property type="entry name" value="rnd"/>
    <property type="match status" value="1"/>
</dbReference>
<keyword evidence="2 6" id="KW-0819">tRNA processing</keyword>
<dbReference type="Pfam" id="PF00570">
    <property type="entry name" value="HRDC"/>
    <property type="match status" value="1"/>
</dbReference>
<comment type="catalytic activity">
    <reaction evidence="6">
        <text>Exonucleolytic cleavage that removes extra residues from the 3'-terminus of tRNA to produce 5'-mononucleotides.</text>
        <dbReference type="EC" id="3.1.13.5"/>
    </reaction>
</comment>
<comment type="caution">
    <text evidence="8">The sequence shown here is derived from an EMBL/GenBank/DDBJ whole genome shotgun (WGS) entry which is preliminary data.</text>
</comment>
<evidence type="ECO:0000313" key="8">
    <source>
        <dbReference type="EMBL" id="HDK38451.1"/>
    </source>
</evidence>
<evidence type="ECO:0000256" key="4">
    <source>
        <dbReference type="ARBA" id="ARBA00022801"/>
    </source>
</evidence>
<evidence type="ECO:0000256" key="2">
    <source>
        <dbReference type="ARBA" id="ARBA00022694"/>
    </source>
</evidence>
<dbReference type="SMART" id="SM00474">
    <property type="entry name" value="35EXOc"/>
    <property type="match status" value="1"/>
</dbReference>
<keyword evidence="3 6" id="KW-0540">Nuclease</keyword>
<sequence>MQELFIETPQQLKDFVSQAAHSSWLAVDTEFLRERTYFPKLCLIQVANEKLAAAIDPIAINDLAPLKELLMNPGIEKVFHAARQDQEIFLNEWGVLPQPLFDTQPAAALLGLGDQVGYGKLIQQVLKIELPKDHSRTDWLRRPLDKAQLRYALDDVIYLGQAYLKMKTQLEKMHRLAWLDAEFAALASPQTYSLNPKNMWKKVKGRQHLKGVKLAILQALAAWREEQALARNLPRRWVLKDDVLLEIARRSPATLKELERIRGIDAGQIRRDGAAILEQIQQARQLPKEQWPKDKFPASRPSPRAEATLDMLGAALRLIAIDAGLSPQVIASRKDLLTLLNQEDSSPLLQGWRKSVAGEPLLELLQGKRQLIIEDNAARLQTTAAPS</sequence>
<keyword evidence="5 6" id="KW-0269">Exonuclease</keyword>
<reference evidence="8" key="1">
    <citation type="journal article" date="2020" name="mSystems">
        <title>Genome- and Community-Level Interaction Insights into Carbon Utilization and Element Cycling Functions of Hydrothermarchaeota in Hydrothermal Sediment.</title>
        <authorList>
            <person name="Zhou Z."/>
            <person name="Liu Y."/>
            <person name="Xu W."/>
            <person name="Pan J."/>
            <person name="Luo Z.H."/>
            <person name="Li M."/>
        </authorList>
    </citation>
    <scope>NUCLEOTIDE SEQUENCE [LARGE SCALE GENOMIC DNA]</scope>
    <source>
        <strain evidence="8">HyVt-26</strain>
    </source>
</reference>
<comment type="cofactor">
    <cofactor evidence="6">
        <name>a divalent metal cation</name>
        <dbReference type="ChEBI" id="CHEBI:60240"/>
    </cofactor>
</comment>
<dbReference type="EMBL" id="DRCV01000241">
    <property type="protein sequence ID" value="HDK38451.1"/>
    <property type="molecule type" value="Genomic_DNA"/>
</dbReference>
<dbReference type="Gene3D" id="1.10.150.80">
    <property type="entry name" value="HRDC domain"/>
    <property type="match status" value="2"/>
</dbReference>
<dbReference type="InterPro" id="IPR051086">
    <property type="entry name" value="RNase_D-like"/>
</dbReference>
<name>A0A831K5W9_9GAMM</name>
<comment type="subcellular location">
    <subcellularLocation>
        <location evidence="6">Cytoplasm</location>
    </subcellularLocation>
</comment>
<evidence type="ECO:0000256" key="6">
    <source>
        <dbReference type="HAMAP-Rule" id="MF_01899"/>
    </source>
</evidence>
<dbReference type="Pfam" id="PF01612">
    <property type="entry name" value="DNA_pol_A_exo1"/>
    <property type="match status" value="1"/>
</dbReference>
<dbReference type="InterPro" id="IPR002562">
    <property type="entry name" value="3'-5'_exonuclease_dom"/>
</dbReference>
<dbReference type="Proteomes" id="UP000885822">
    <property type="component" value="Unassembled WGS sequence"/>
</dbReference>
<organism evidence="8">
    <name type="scientific">Thiolapillus brandeum</name>
    <dbReference type="NCBI Taxonomy" id="1076588"/>
    <lineage>
        <taxon>Bacteria</taxon>
        <taxon>Pseudomonadati</taxon>
        <taxon>Pseudomonadota</taxon>
        <taxon>Gammaproteobacteria</taxon>
        <taxon>Chromatiales</taxon>
        <taxon>Sedimenticolaceae</taxon>
        <taxon>Thiolapillus</taxon>
    </lineage>
</organism>
<comment type="function">
    <text evidence="6">Exonuclease involved in the 3' processing of various precursor tRNAs. Initiates hydrolysis at the 3'-terminus of an RNA molecule and releases 5'-mononucleotides.</text>
</comment>
<dbReference type="InterPro" id="IPR044876">
    <property type="entry name" value="HRDC_dom_sf"/>
</dbReference>
<dbReference type="GO" id="GO:0042780">
    <property type="term" value="P:tRNA 3'-end processing"/>
    <property type="evidence" value="ECO:0007669"/>
    <property type="project" value="UniProtKB-UniRule"/>
</dbReference>
<protein>
    <recommendedName>
        <fullName evidence="6">Ribonuclease D</fullName>
        <shortName evidence="6">RNase D</shortName>
        <ecNumber evidence="6">3.1.13.5</ecNumber>
    </recommendedName>
</protein>
<dbReference type="AlphaFoldDB" id="A0A831K5W9"/>
<dbReference type="InterPro" id="IPR006292">
    <property type="entry name" value="RNase_D"/>
</dbReference>
<evidence type="ECO:0000256" key="3">
    <source>
        <dbReference type="ARBA" id="ARBA00022722"/>
    </source>
</evidence>
<gene>
    <name evidence="6 8" type="primary">rnd</name>
    <name evidence="8" type="ORF">ENG92_05490</name>
</gene>
<keyword evidence="4 6" id="KW-0378">Hydrolase</keyword>
<dbReference type="InterPro" id="IPR012337">
    <property type="entry name" value="RNaseH-like_sf"/>
</dbReference>
<dbReference type="PANTHER" id="PTHR47649">
    <property type="entry name" value="RIBONUCLEASE D"/>
    <property type="match status" value="1"/>
</dbReference>
<dbReference type="CDD" id="cd06142">
    <property type="entry name" value="RNaseD_exo"/>
    <property type="match status" value="1"/>
</dbReference>
<keyword evidence="1 6" id="KW-0963">Cytoplasm</keyword>
<dbReference type="Gene3D" id="3.30.420.10">
    <property type="entry name" value="Ribonuclease H-like superfamily/Ribonuclease H"/>
    <property type="match status" value="1"/>
</dbReference>
<dbReference type="SUPFAM" id="SSF53098">
    <property type="entry name" value="Ribonuclease H-like"/>
    <property type="match status" value="1"/>
</dbReference>
<dbReference type="GO" id="GO:0033890">
    <property type="term" value="F:ribonuclease D activity"/>
    <property type="evidence" value="ECO:0007669"/>
    <property type="project" value="UniProtKB-UniRule"/>
</dbReference>
<dbReference type="PANTHER" id="PTHR47649:SF1">
    <property type="entry name" value="RIBONUCLEASE D"/>
    <property type="match status" value="1"/>
</dbReference>
<dbReference type="GO" id="GO:0000166">
    <property type="term" value="F:nucleotide binding"/>
    <property type="evidence" value="ECO:0007669"/>
    <property type="project" value="InterPro"/>
</dbReference>
<evidence type="ECO:0000259" key="7">
    <source>
        <dbReference type="PROSITE" id="PS50967"/>
    </source>
</evidence>
<dbReference type="GO" id="GO:0008408">
    <property type="term" value="F:3'-5' exonuclease activity"/>
    <property type="evidence" value="ECO:0007669"/>
    <property type="project" value="InterPro"/>
</dbReference>
<dbReference type="HAMAP" id="MF_01899">
    <property type="entry name" value="RNase_D"/>
    <property type="match status" value="1"/>
</dbReference>